<dbReference type="EMBL" id="LR796758">
    <property type="protein sequence ID" value="CAB4163856.1"/>
    <property type="molecule type" value="Genomic_DNA"/>
</dbReference>
<protein>
    <submittedName>
        <fullName evidence="2">Uncharacterized protein</fullName>
    </submittedName>
</protein>
<gene>
    <name evidence="3" type="ORF">UFOVP1146_212</name>
    <name evidence="4" type="ORF">UFOVP1638_353</name>
    <name evidence="1" type="ORF">UFOVP812_125</name>
    <name evidence="2" type="ORF">UFOVP818_18</name>
</gene>
<dbReference type="EMBL" id="LR796776">
    <property type="protein sequence ID" value="CAB4165279.1"/>
    <property type="molecule type" value="Genomic_DNA"/>
</dbReference>
<name>A0A6J5P0E2_9CAUD</name>
<reference evidence="2" key="1">
    <citation type="submission" date="2020-04" db="EMBL/GenBank/DDBJ databases">
        <authorList>
            <person name="Chiriac C."/>
            <person name="Salcher M."/>
            <person name="Ghai R."/>
            <person name="Kavagutti S V."/>
        </authorList>
    </citation>
    <scope>NUCLEOTIDE SEQUENCE</scope>
</reference>
<dbReference type="EMBL" id="LR797099">
    <property type="protein sequence ID" value="CAB4186866.1"/>
    <property type="molecule type" value="Genomic_DNA"/>
</dbReference>
<dbReference type="EMBL" id="LR797502">
    <property type="protein sequence ID" value="CAB4221504.1"/>
    <property type="molecule type" value="Genomic_DNA"/>
</dbReference>
<proteinExistence type="predicted"/>
<organism evidence="2">
    <name type="scientific">uncultured Caudovirales phage</name>
    <dbReference type="NCBI Taxonomy" id="2100421"/>
    <lineage>
        <taxon>Viruses</taxon>
        <taxon>Duplodnaviria</taxon>
        <taxon>Heunggongvirae</taxon>
        <taxon>Uroviricota</taxon>
        <taxon>Caudoviricetes</taxon>
        <taxon>Peduoviridae</taxon>
        <taxon>Maltschvirus</taxon>
        <taxon>Maltschvirus maltsch</taxon>
    </lineage>
</organism>
<evidence type="ECO:0000313" key="3">
    <source>
        <dbReference type="EMBL" id="CAB4186866.1"/>
    </source>
</evidence>
<sequence length="76" mass="8674">MADDMSLLYDRYWNVTLDAVDTNEVLAVAAVMLSQALTLYRTALSEDDYDRIIESISELKDRVTILGNQAFEHTMQ</sequence>
<evidence type="ECO:0000313" key="1">
    <source>
        <dbReference type="EMBL" id="CAB4163856.1"/>
    </source>
</evidence>
<evidence type="ECO:0000313" key="2">
    <source>
        <dbReference type="EMBL" id="CAB4165279.1"/>
    </source>
</evidence>
<accession>A0A6J5P0E2</accession>
<evidence type="ECO:0000313" key="4">
    <source>
        <dbReference type="EMBL" id="CAB4221504.1"/>
    </source>
</evidence>